<evidence type="ECO:0000256" key="1">
    <source>
        <dbReference type="SAM" id="MobiDB-lite"/>
    </source>
</evidence>
<name>A0A3S4TB19_9ACTO</name>
<dbReference type="Proteomes" id="UP000276899">
    <property type="component" value="Chromosome"/>
</dbReference>
<dbReference type="EMBL" id="LR134363">
    <property type="protein sequence ID" value="VEG73759.1"/>
    <property type="molecule type" value="Genomic_DNA"/>
</dbReference>
<sequence>MARSVSTLRLATVEAQGVMMTPRTPMPAMRRMTSSSRSAWASEEQSMGTQPPSRRRSSIPRAASV</sequence>
<accession>A0A3S4TB19</accession>
<keyword evidence="3" id="KW-1185">Reference proteome</keyword>
<evidence type="ECO:0000313" key="3">
    <source>
        <dbReference type="Proteomes" id="UP000276899"/>
    </source>
</evidence>
<dbReference type="KEGG" id="asla:NCTC11923_00368"/>
<protein>
    <submittedName>
        <fullName evidence="2">Uncharacterized protein</fullName>
    </submittedName>
</protein>
<gene>
    <name evidence="2" type="ORF">NCTC11923_00368</name>
</gene>
<organism evidence="2 3">
    <name type="scientific">Actinomyces slackii</name>
    <dbReference type="NCBI Taxonomy" id="52774"/>
    <lineage>
        <taxon>Bacteria</taxon>
        <taxon>Bacillati</taxon>
        <taxon>Actinomycetota</taxon>
        <taxon>Actinomycetes</taxon>
        <taxon>Actinomycetales</taxon>
        <taxon>Actinomycetaceae</taxon>
        <taxon>Actinomyces</taxon>
    </lineage>
</organism>
<dbReference type="AlphaFoldDB" id="A0A3S4TB19"/>
<feature type="region of interest" description="Disordered" evidence="1">
    <location>
        <begin position="19"/>
        <end position="65"/>
    </location>
</feature>
<feature type="compositionally biased region" description="Low complexity" evidence="1">
    <location>
        <begin position="19"/>
        <end position="42"/>
    </location>
</feature>
<evidence type="ECO:0000313" key="2">
    <source>
        <dbReference type="EMBL" id="VEG73759.1"/>
    </source>
</evidence>
<reference evidence="2 3" key="1">
    <citation type="submission" date="2018-12" db="EMBL/GenBank/DDBJ databases">
        <authorList>
            <consortium name="Pathogen Informatics"/>
        </authorList>
    </citation>
    <scope>NUCLEOTIDE SEQUENCE [LARGE SCALE GENOMIC DNA]</scope>
    <source>
        <strain evidence="2 3">NCTC11923</strain>
    </source>
</reference>
<proteinExistence type="predicted"/>